<evidence type="ECO:0000256" key="3">
    <source>
        <dbReference type="ARBA" id="ARBA00023239"/>
    </source>
</evidence>
<dbReference type="InterPro" id="IPR015421">
    <property type="entry name" value="PyrdxlP-dep_Trfase_major"/>
</dbReference>
<dbReference type="EMBL" id="CP093442">
    <property type="protein sequence ID" value="UOF01528.1"/>
    <property type="molecule type" value="Genomic_DNA"/>
</dbReference>
<organism evidence="6 7">
    <name type="scientific">Bdellovibrio reynosensis</name>
    <dbReference type="NCBI Taxonomy" id="2835041"/>
    <lineage>
        <taxon>Bacteria</taxon>
        <taxon>Pseudomonadati</taxon>
        <taxon>Bdellovibrionota</taxon>
        <taxon>Bdellovibrionia</taxon>
        <taxon>Bdellovibrionales</taxon>
        <taxon>Pseudobdellovibrionaceae</taxon>
        <taxon>Bdellovibrio</taxon>
    </lineage>
</organism>
<comment type="cofactor">
    <cofactor evidence="1 5">
        <name>pyridoxal 5'-phosphate</name>
        <dbReference type="ChEBI" id="CHEBI:597326"/>
    </cofactor>
</comment>
<name>A0ABY4CDC4_9BACT</name>
<dbReference type="Gene3D" id="3.90.1150.10">
    <property type="entry name" value="Aspartate Aminotransferase, domain 1"/>
    <property type="match status" value="1"/>
</dbReference>
<dbReference type="InterPro" id="IPR015424">
    <property type="entry name" value="PyrdxlP-dep_Trfase"/>
</dbReference>
<sequence length="588" mass="66050">MNPIKCSTAEAALKGLFLGPQAENREWVAEQISQLLKSWFEWRQNSFPKDGWAISRDDMQSAEYLSRRKNTEETLKYLTTRFEAEIPKFSPRYIGHMFSEMSLPALFGHILTLLHNPNNISGESSKVGVFIEDEAIQALSKMIGYPQGSGHFTSGGTIANFEAVYRARSRCYSWLSAGLASGITSAFSSSVMGWHQYDNSKVCREEALKFNPLEGNPFEVSQRIFKHTHNAFLGPVLLVPEHKHYSWVKAANVFGLGAESFWSVRLDNEGRMDVKDLANQILKAEQEDRPILMAVSVLGTTELGMIDPIHKVQEVLDSYRASKGWHIWHHIDAAYGGFFCSLLGQDITVSNALSTESLKALSAVATTTSLTIDPHKLGYVPYSSGAFLTSNPRDYFQNPFGAPYVDFKAQQAHTDKGPFTLEGSRSATGAVATWMTANCIGLSQEGYGKIIARTIQLKSEFEKSLKEEVRHLRVAPSTDTNLIGFCLAAPGETLSKSNARTLEAFKNFHENKDQVFFVSKTKINKKSYELYINDFVNSWEGQVDSDELVLIRLCIMNPFFKTKEMKVDYQKLFISTLKEMEILYARSN</sequence>
<evidence type="ECO:0000256" key="4">
    <source>
        <dbReference type="ARBA" id="ARBA00038302"/>
    </source>
</evidence>
<gene>
    <name evidence="6" type="ORF">MNR06_00990</name>
</gene>
<dbReference type="PANTHER" id="PTHR42735:SF4">
    <property type="entry name" value="PYRIDOXAL PHOSPHATE-DEPENDENT DECARBOXYLASE FAMILY PROTEIN"/>
    <property type="match status" value="1"/>
</dbReference>
<proteinExistence type="inferred from homology"/>
<dbReference type="PANTHER" id="PTHR42735">
    <property type="match status" value="1"/>
</dbReference>
<keyword evidence="3 5" id="KW-0456">Lyase</keyword>
<dbReference type="InterPro" id="IPR050477">
    <property type="entry name" value="GrpII_AminoAcid_Decarb"/>
</dbReference>
<keyword evidence="2 5" id="KW-0663">Pyridoxal phosphate</keyword>
<evidence type="ECO:0000313" key="7">
    <source>
        <dbReference type="Proteomes" id="UP000830116"/>
    </source>
</evidence>
<evidence type="ECO:0000256" key="2">
    <source>
        <dbReference type="ARBA" id="ARBA00022898"/>
    </source>
</evidence>
<dbReference type="Proteomes" id="UP000830116">
    <property type="component" value="Chromosome"/>
</dbReference>
<evidence type="ECO:0000256" key="1">
    <source>
        <dbReference type="ARBA" id="ARBA00001933"/>
    </source>
</evidence>
<dbReference type="InterPro" id="IPR002129">
    <property type="entry name" value="PyrdxlP-dep_de-COase"/>
</dbReference>
<dbReference type="InterPro" id="IPR015422">
    <property type="entry name" value="PyrdxlP-dep_Trfase_small"/>
</dbReference>
<evidence type="ECO:0000256" key="5">
    <source>
        <dbReference type="RuleBase" id="RU000382"/>
    </source>
</evidence>
<protein>
    <submittedName>
        <fullName evidence="6">Pyridoxal-dependent decarboxylase</fullName>
    </submittedName>
</protein>
<dbReference type="Gene3D" id="3.40.640.10">
    <property type="entry name" value="Type I PLP-dependent aspartate aminotransferase-like (Major domain)"/>
    <property type="match status" value="1"/>
</dbReference>
<dbReference type="RefSeq" id="WP_243537968.1">
    <property type="nucleotide sequence ID" value="NZ_CP093442.1"/>
</dbReference>
<dbReference type="Pfam" id="PF00282">
    <property type="entry name" value="Pyridoxal_deC"/>
    <property type="match status" value="1"/>
</dbReference>
<dbReference type="SUPFAM" id="SSF53383">
    <property type="entry name" value="PLP-dependent transferases"/>
    <property type="match status" value="1"/>
</dbReference>
<accession>A0ABY4CDC4</accession>
<keyword evidence="7" id="KW-1185">Reference proteome</keyword>
<evidence type="ECO:0000313" key="6">
    <source>
        <dbReference type="EMBL" id="UOF01528.1"/>
    </source>
</evidence>
<reference evidence="6" key="1">
    <citation type="submission" date="2022-03" db="EMBL/GenBank/DDBJ databases">
        <title>Genome Identification and Characterization of new species Bdellovibrio reynosense LBG001 sp. nov. from a Mexico soil sample.</title>
        <authorList>
            <person name="Camilli A."/>
            <person name="Ajao Y."/>
            <person name="Guo X."/>
        </authorList>
    </citation>
    <scope>NUCLEOTIDE SEQUENCE</scope>
    <source>
        <strain evidence="6">LBG001</strain>
    </source>
</reference>
<comment type="similarity">
    <text evidence="4">Belongs to the group II decarboxylase family. Sphingosine-1-phosphate lyase subfamily.</text>
</comment>